<dbReference type="EMBL" id="CAXAMM010041492">
    <property type="protein sequence ID" value="CAK9099706.1"/>
    <property type="molecule type" value="Genomic_DNA"/>
</dbReference>
<dbReference type="Proteomes" id="UP001642464">
    <property type="component" value="Unassembled WGS sequence"/>
</dbReference>
<comment type="caution">
    <text evidence="13">The sequence shown here is derived from an EMBL/GenBank/DDBJ whole genome shotgun (WGS) entry which is preliminary data.</text>
</comment>
<feature type="transmembrane region" description="Helical" evidence="12">
    <location>
        <begin position="117"/>
        <end position="140"/>
    </location>
</feature>
<keyword evidence="4" id="KW-0050">Antiport</keyword>
<feature type="transmembrane region" description="Helical" evidence="12">
    <location>
        <begin position="225"/>
        <end position="250"/>
    </location>
</feature>
<keyword evidence="7 12" id="KW-1133">Transmembrane helix</keyword>
<dbReference type="CDD" id="cd13133">
    <property type="entry name" value="MATE_like_7"/>
    <property type="match status" value="1"/>
</dbReference>
<evidence type="ECO:0000256" key="8">
    <source>
        <dbReference type="ARBA" id="ARBA00023065"/>
    </source>
</evidence>
<proteinExistence type="inferred from homology"/>
<dbReference type="Pfam" id="PF01554">
    <property type="entry name" value="MatE"/>
    <property type="match status" value="2"/>
</dbReference>
<evidence type="ECO:0000256" key="3">
    <source>
        <dbReference type="ARBA" id="ARBA00022448"/>
    </source>
</evidence>
<evidence type="ECO:0000256" key="7">
    <source>
        <dbReference type="ARBA" id="ARBA00022989"/>
    </source>
</evidence>
<evidence type="ECO:0000313" key="14">
    <source>
        <dbReference type="Proteomes" id="UP001642464"/>
    </source>
</evidence>
<evidence type="ECO:0000256" key="1">
    <source>
        <dbReference type="ARBA" id="ARBA00004651"/>
    </source>
</evidence>
<reference evidence="13 14" key="1">
    <citation type="submission" date="2024-02" db="EMBL/GenBank/DDBJ databases">
        <authorList>
            <person name="Chen Y."/>
            <person name="Shah S."/>
            <person name="Dougan E. K."/>
            <person name="Thang M."/>
            <person name="Chan C."/>
        </authorList>
    </citation>
    <scope>NUCLEOTIDE SEQUENCE [LARGE SCALE GENOMIC DNA]</scope>
</reference>
<dbReference type="PIRSF" id="PIRSF006603">
    <property type="entry name" value="DinF"/>
    <property type="match status" value="1"/>
</dbReference>
<keyword evidence="9 12" id="KW-0472">Membrane</keyword>
<evidence type="ECO:0000256" key="5">
    <source>
        <dbReference type="ARBA" id="ARBA00022475"/>
    </source>
</evidence>
<feature type="transmembrane region" description="Helical" evidence="12">
    <location>
        <begin position="147"/>
        <end position="167"/>
    </location>
</feature>
<feature type="transmembrane region" description="Helical" evidence="12">
    <location>
        <begin position="343"/>
        <end position="367"/>
    </location>
</feature>
<feature type="transmembrane region" description="Helical" evidence="12">
    <location>
        <begin position="379"/>
        <end position="398"/>
    </location>
</feature>
<evidence type="ECO:0000256" key="2">
    <source>
        <dbReference type="ARBA" id="ARBA00010199"/>
    </source>
</evidence>
<keyword evidence="6 12" id="KW-0812">Transmembrane</keyword>
<comment type="subcellular location">
    <subcellularLocation>
        <location evidence="1">Cell membrane</location>
        <topology evidence="1">Multi-pass membrane protein</topology>
    </subcellularLocation>
</comment>
<evidence type="ECO:0000313" key="13">
    <source>
        <dbReference type="EMBL" id="CAK9099706.1"/>
    </source>
</evidence>
<comment type="similarity">
    <text evidence="2">Belongs to the multi antimicrobial extrusion (MATE) (TC 2.A.66.1) family.</text>
</comment>
<evidence type="ECO:0000256" key="4">
    <source>
        <dbReference type="ARBA" id="ARBA00022449"/>
    </source>
</evidence>
<dbReference type="InterPro" id="IPR048279">
    <property type="entry name" value="MdtK-like"/>
</dbReference>
<gene>
    <name evidence="13" type="ORF">SCF082_LOCUS46689</name>
</gene>
<evidence type="ECO:0000256" key="6">
    <source>
        <dbReference type="ARBA" id="ARBA00022692"/>
    </source>
</evidence>
<protein>
    <recommendedName>
        <fullName evidence="10">Multidrug-efflux transporter</fullName>
    </recommendedName>
</protein>
<accession>A0ABP0RGL0</accession>
<organism evidence="13 14">
    <name type="scientific">Durusdinium trenchii</name>
    <dbReference type="NCBI Taxonomy" id="1381693"/>
    <lineage>
        <taxon>Eukaryota</taxon>
        <taxon>Sar</taxon>
        <taxon>Alveolata</taxon>
        <taxon>Dinophyceae</taxon>
        <taxon>Suessiales</taxon>
        <taxon>Symbiodiniaceae</taxon>
        <taxon>Durusdinium</taxon>
    </lineage>
</organism>
<feature type="transmembrane region" description="Helical" evidence="12">
    <location>
        <begin position="303"/>
        <end position="323"/>
    </location>
</feature>
<name>A0ABP0RGL0_9DINO</name>
<dbReference type="PANTHER" id="PTHR43298:SF2">
    <property type="entry name" value="FMN_FAD EXPORTER YEEO-RELATED"/>
    <property type="match status" value="1"/>
</dbReference>
<evidence type="ECO:0000256" key="9">
    <source>
        <dbReference type="ARBA" id="ARBA00023136"/>
    </source>
</evidence>
<dbReference type="NCBIfam" id="TIGR00797">
    <property type="entry name" value="matE"/>
    <property type="match status" value="1"/>
</dbReference>
<feature type="transmembrane region" description="Helical" evidence="12">
    <location>
        <begin position="404"/>
        <end position="429"/>
    </location>
</feature>
<dbReference type="PANTHER" id="PTHR43298">
    <property type="entry name" value="MULTIDRUG RESISTANCE PROTEIN NORM-RELATED"/>
    <property type="match status" value="1"/>
</dbReference>
<dbReference type="InterPro" id="IPR002528">
    <property type="entry name" value="MATE_fam"/>
</dbReference>
<evidence type="ECO:0000256" key="11">
    <source>
        <dbReference type="SAM" id="MobiDB-lite"/>
    </source>
</evidence>
<dbReference type="InterPro" id="IPR050222">
    <property type="entry name" value="MATE_MdtK"/>
</dbReference>
<keyword evidence="5" id="KW-1003">Cell membrane</keyword>
<feature type="transmembrane region" description="Helical" evidence="12">
    <location>
        <begin position="73"/>
        <end position="97"/>
    </location>
</feature>
<feature type="transmembrane region" description="Helical" evidence="12">
    <location>
        <begin position="187"/>
        <end position="205"/>
    </location>
</feature>
<keyword evidence="8" id="KW-0406">Ion transport</keyword>
<feature type="region of interest" description="Disordered" evidence="11">
    <location>
        <begin position="450"/>
        <end position="476"/>
    </location>
</feature>
<feature type="transmembrane region" description="Helical" evidence="12">
    <location>
        <begin position="270"/>
        <end position="291"/>
    </location>
</feature>
<evidence type="ECO:0000256" key="10">
    <source>
        <dbReference type="ARBA" id="ARBA00031636"/>
    </source>
</evidence>
<evidence type="ECO:0000256" key="12">
    <source>
        <dbReference type="SAM" id="Phobius"/>
    </source>
</evidence>
<sequence length="476" mass="52206">MGVVIPLVISTCSWTVMHFIDRMFLVWHSQQELAAALPAAMVSFVVVCFFLGVATYVNTFVAQYYGARRDERIGLAVWQGVWIGVISIPLLLATIPLAPWFFAQVGHGTGVQSLEAIYYQGLCYGQGGMVVGAALAGFFIGRGDMRTIMLVNIFAALLNIVLDYPLIFGAWGFEERGIQGAAWATSIAQWSKVLVLFLLMVRLPFRERFGTLSGMRLDPTLMRRLLRFGAPSGVQFMVECSGITALIMVLGRLGELELTASNLAFNVEALAFMPMLGIGIAVSTLVGQRLGENRPDLAERATWTAFQIGIAYVLFVASFYVFAPRLLLLAHEAHADPAQFEQIASLTIVLLRFVAVFCLFDATNIVFVNAIKGAGDTRFVMITTVSLAAGAVVATWIGTEYLAMGIYGTWTIITVWIFLLGVIFFARFLQGKWRSMRVIEPTLVVDDEDIGDEDSLTPERPTPALDALPIPATENV</sequence>
<keyword evidence="3" id="KW-0813">Transport</keyword>
<keyword evidence="14" id="KW-1185">Reference proteome</keyword>
<feature type="transmembrane region" description="Helical" evidence="12">
    <location>
        <begin position="33"/>
        <end position="61"/>
    </location>
</feature>